<dbReference type="SUPFAM" id="SSF53850">
    <property type="entry name" value="Periplasmic binding protein-like II"/>
    <property type="match status" value="1"/>
</dbReference>
<dbReference type="AlphaFoldDB" id="A0A150WSL5"/>
<protein>
    <recommendedName>
        <fullName evidence="5">HTH lysR-type domain-containing protein</fullName>
    </recommendedName>
</protein>
<evidence type="ECO:0000313" key="7">
    <source>
        <dbReference type="Proteomes" id="UP000075320"/>
    </source>
</evidence>
<name>A0A150WSL5_BDEBC</name>
<gene>
    <name evidence="6" type="ORF">AZI86_10360</name>
</gene>
<keyword evidence="7" id="KW-1185">Reference proteome</keyword>
<dbReference type="InterPro" id="IPR036390">
    <property type="entry name" value="WH_DNA-bd_sf"/>
</dbReference>
<evidence type="ECO:0000256" key="1">
    <source>
        <dbReference type="ARBA" id="ARBA00009437"/>
    </source>
</evidence>
<dbReference type="Proteomes" id="UP000075320">
    <property type="component" value="Unassembled WGS sequence"/>
</dbReference>
<evidence type="ECO:0000256" key="3">
    <source>
        <dbReference type="ARBA" id="ARBA00023125"/>
    </source>
</evidence>
<comment type="similarity">
    <text evidence="1">Belongs to the LysR transcriptional regulatory family.</text>
</comment>
<dbReference type="GO" id="GO:0003677">
    <property type="term" value="F:DNA binding"/>
    <property type="evidence" value="ECO:0007669"/>
    <property type="project" value="UniProtKB-KW"/>
</dbReference>
<dbReference type="PROSITE" id="PS50931">
    <property type="entry name" value="HTH_LYSR"/>
    <property type="match status" value="1"/>
</dbReference>
<organism evidence="6 7">
    <name type="scientific">Bdellovibrio bacteriovorus</name>
    <dbReference type="NCBI Taxonomy" id="959"/>
    <lineage>
        <taxon>Bacteria</taxon>
        <taxon>Pseudomonadati</taxon>
        <taxon>Bdellovibrionota</taxon>
        <taxon>Bdellovibrionia</taxon>
        <taxon>Bdellovibrionales</taxon>
        <taxon>Pseudobdellovibrionaceae</taxon>
        <taxon>Bdellovibrio</taxon>
    </lineage>
</organism>
<dbReference type="OrthoDB" id="6787458at2"/>
<sequence>MKISHLGLQAFQQTATDLNITLAAENLGLTQSALSQRIAQLEDYLEISLFVREPRGLKLTEAGERLLRFASLNRSLEDELLTELNGAKGELAGTFRLAAYSSVLRSLVIPALADFLRKNPAVHIHFQSHEIADLPKALSTISADAIIMDYQWNKKGITETVLGYEEFVAIESASYETPTDVYLDHSPSDNATEEFFKNQPRAPKKIRRSFMGDVYGIIDGVEKGLGRAIMSRHLIQNHKHIRVLTGYNKYKRPITLHYFEQPYYSKLAQRIFAELEKNIKLG</sequence>
<dbReference type="GO" id="GO:0003700">
    <property type="term" value="F:DNA-binding transcription factor activity"/>
    <property type="evidence" value="ECO:0007669"/>
    <property type="project" value="InterPro"/>
</dbReference>
<dbReference type="PANTHER" id="PTHR30419:SF31">
    <property type="entry name" value="BLR3139 PROTEIN"/>
    <property type="match status" value="1"/>
</dbReference>
<keyword evidence="4" id="KW-0804">Transcription</keyword>
<dbReference type="GO" id="GO:0005829">
    <property type="term" value="C:cytosol"/>
    <property type="evidence" value="ECO:0007669"/>
    <property type="project" value="TreeGrafter"/>
</dbReference>
<dbReference type="Pfam" id="PF00126">
    <property type="entry name" value="HTH_1"/>
    <property type="match status" value="1"/>
</dbReference>
<dbReference type="RefSeq" id="WP_061834961.1">
    <property type="nucleotide sequence ID" value="NZ_LUKE01000001.1"/>
</dbReference>
<keyword evidence="2" id="KW-0805">Transcription regulation</keyword>
<dbReference type="SUPFAM" id="SSF46785">
    <property type="entry name" value="Winged helix' DNA-binding domain"/>
    <property type="match status" value="1"/>
</dbReference>
<dbReference type="EMBL" id="LUKE01000001">
    <property type="protein sequence ID" value="KYG67386.1"/>
    <property type="molecule type" value="Genomic_DNA"/>
</dbReference>
<evidence type="ECO:0000313" key="6">
    <source>
        <dbReference type="EMBL" id="KYG67386.1"/>
    </source>
</evidence>
<evidence type="ECO:0000256" key="2">
    <source>
        <dbReference type="ARBA" id="ARBA00023015"/>
    </source>
</evidence>
<feature type="domain" description="HTH lysR-type" evidence="5">
    <location>
        <begin position="1"/>
        <end position="60"/>
    </location>
</feature>
<dbReference type="PRINTS" id="PR00039">
    <property type="entry name" value="HTHLYSR"/>
</dbReference>
<evidence type="ECO:0000259" key="5">
    <source>
        <dbReference type="PROSITE" id="PS50931"/>
    </source>
</evidence>
<dbReference type="InterPro" id="IPR000847">
    <property type="entry name" value="LysR_HTH_N"/>
</dbReference>
<dbReference type="InterPro" id="IPR050950">
    <property type="entry name" value="HTH-type_LysR_regulators"/>
</dbReference>
<dbReference type="Gene3D" id="3.40.190.10">
    <property type="entry name" value="Periplasmic binding protein-like II"/>
    <property type="match status" value="1"/>
</dbReference>
<dbReference type="Gene3D" id="1.10.10.10">
    <property type="entry name" value="Winged helix-like DNA-binding domain superfamily/Winged helix DNA-binding domain"/>
    <property type="match status" value="1"/>
</dbReference>
<keyword evidence="3" id="KW-0238">DNA-binding</keyword>
<accession>A0A150WSL5</accession>
<proteinExistence type="inferred from homology"/>
<reference evidence="6 7" key="1">
    <citation type="submission" date="2016-03" db="EMBL/GenBank/DDBJ databases">
        <authorList>
            <person name="Ploux O."/>
        </authorList>
    </citation>
    <scope>NUCLEOTIDE SEQUENCE [LARGE SCALE GENOMIC DNA]</scope>
    <source>
        <strain evidence="6 7">R0</strain>
    </source>
</reference>
<comment type="caution">
    <text evidence="6">The sequence shown here is derived from an EMBL/GenBank/DDBJ whole genome shotgun (WGS) entry which is preliminary data.</text>
</comment>
<dbReference type="InterPro" id="IPR005119">
    <property type="entry name" value="LysR_subst-bd"/>
</dbReference>
<dbReference type="PANTHER" id="PTHR30419">
    <property type="entry name" value="HTH-TYPE TRANSCRIPTIONAL REGULATOR YBHD"/>
    <property type="match status" value="1"/>
</dbReference>
<evidence type="ECO:0000256" key="4">
    <source>
        <dbReference type="ARBA" id="ARBA00023163"/>
    </source>
</evidence>
<dbReference type="CDD" id="cd05466">
    <property type="entry name" value="PBP2_LTTR_substrate"/>
    <property type="match status" value="1"/>
</dbReference>
<dbReference type="Pfam" id="PF03466">
    <property type="entry name" value="LysR_substrate"/>
    <property type="match status" value="1"/>
</dbReference>
<dbReference type="InterPro" id="IPR036388">
    <property type="entry name" value="WH-like_DNA-bd_sf"/>
</dbReference>